<accession>A0A3A9ZQ50</accession>
<name>A0A3A9ZQ50_9ACTN</name>
<keyword evidence="2" id="KW-1185">Reference proteome</keyword>
<evidence type="ECO:0008006" key="3">
    <source>
        <dbReference type="Google" id="ProtNLM"/>
    </source>
</evidence>
<dbReference type="AlphaFoldDB" id="A0A3A9ZQ50"/>
<gene>
    <name evidence="1" type="ORF">D7223_00455</name>
</gene>
<reference evidence="1 2" key="1">
    <citation type="journal article" date="2004" name="Syst. Appl. Microbiol.">
        <title>Cryptoendolithic actinomycetes from antarctic sandstone rock samples: Micromonospora endolithica sp. nov. and two isolates related to Micromonospora coerulea Jensen 1932.</title>
        <authorList>
            <person name="Hirsch P."/>
            <person name="Mevs U."/>
            <person name="Kroppenstedt R.M."/>
            <person name="Schumann P."/>
            <person name="Stackebrandt E."/>
        </authorList>
    </citation>
    <scope>NUCLEOTIDE SEQUENCE [LARGE SCALE GENOMIC DNA]</scope>
    <source>
        <strain evidence="1 2">JCM 12677</strain>
    </source>
</reference>
<dbReference type="Proteomes" id="UP000281726">
    <property type="component" value="Unassembled WGS sequence"/>
</dbReference>
<evidence type="ECO:0000313" key="2">
    <source>
        <dbReference type="Proteomes" id="UP000281726"/>
    </source>
</evidence>
<dbReference type="RefSeq" id="WP_120723629.1">
    <property type="nucleotide sequence ID" value="NZ_RBAK01000001.1"/>
</dbReference>
<protein>
    <recommendedName>
        <fullName evidence="3">Ribbon-helix-helix protein, CopG family</fullName>
    </recommendedName>
</protein>
<evidence type="ECO:0000313" key="1">
    <source>
        <dbReference type="EMBL" id="RKN50325.1"/>
    </source>
</evidence>
<dbReference type="OrthoDB" id="4557439at2"/>
<sequence>MSDNQHLPRTPEEAAALMKDLTFDPAPTTAEQEAELLASLPPEGAEVMVVRSLRMPTDLDDAVTTAAKDAGVTKTAWIRQAIEIVLTMQSDDDQPISRADALRALTLLRPVRRAA</sequence>
<proteinExistence type="predicted"/>
<comment type="caution">
    <text evidence="1">The sequence shown here is derived from an EMBL/GenBank/DDBJ whole genome shotgun (WGS) entry which is preliminary data.</text>
</comment>
<organism evidence="1 2">
    <name type="scientific">Micromonospora endolithica</name>
    <dbReference type="NCBI Taxonomy" id="230091"/>
    <lineage>
        <taxon>Bacteria</taxon>
        <taxon>Bacillati</taxon>
        <taxon>Actinomycetota</taxon>
        <taxon>Actinomycetes</taxon>
        <taxon>Micromonosporales</taxon>
        <taxon>Micromonosporaceae</taxon>
        <taxon>Micromonospora</taxon>
    </lineage>
</organism>
<dbReference type="EMBL" id="RBAK01000001">
    <property type="protein sequence ID" value="RKN50325.1"/>
    <property type="molecule type" value="Genomic_DNA"/>
</dbReference>